<accession>V6U0N2</accession>
<evidence type="ECO:0000313" key="2">
    <source>
        <dbReference type="EMBL" id="ESU44556.1"/>
    </source>
</evidence>
<reference evidence="3" key="1">
    <citation type="submission" date="2012-02" db="EMBL/GenBank/DDBJ databases">
        <title>Genome sequencing of Giardia lamblia Genotypes A2 and B isolates (DH and GS) and comparative analysis with the genomes of Genotypes A1 and E (WB and Pig).</title>
        <authorList>
            <person name="Adam R."/>
            <person name="Dahlstrom E."/>
            <person name="Martens C."/>
            <person name="Bruno D."/>
            <person name="Barbian K."/>
            <person name="Porcella S.F."/>
            <person name="Nash T."/>
        </authorList>
    </citation>
    <scope>NUCLEOTIDE SEQUENCE</scope>
    <source>
        <strain evidence="3">GS</strain>
    </source>
</reference>
<evidence type="ECO:0000313" key="3">
    <source>
        <dbReference type="Proteomes" id="UP000018040"/>
    </source>
</evidence>
<dbReference type="AlphaFoldDB" id="V6U0N2"/>
<feature type="region of interest" description="Disordered" evidence="1">
    <location>
        <begin position="421"/>
        <end position="450"/>
    </location>
</feature>
<sequence length="450" mass="48392">VPKTPITGANLKMSPGAYAYIPSSPLLYEWRAELDAPVISTAVVRVRGEYAILVLTTQAKSPVSYAITSKGISRSRSVWSLAGISPGETLTSICTLGEKVFFASVSGIYELRVGSHKTQHLTRIYYAQNTPWPLRNLSATRCGGLDVLVASFGLPMEDPDNAGLLVVCLRNDLTNVTVLPTSIGDSASPSLQYDPASSLLHVLVSTTNSGVILFCVCFEDPSTLNSALRGSEWFTQTGTEFYTSRLIVSSLGEHFSHYLKDKSESTELQVRAVCMCGASAVVAVSAICETGQRLDVPVLLVISELLSCLSFSTIELDSLGCQGSSSGFGSDSFNICSLAPSSAIQGGLCLACRKGSRFCVHRIPIESNGSADGLLSTDICELAPSAHTFCAFYEMDKQLRCVFTSVDGWHLALCMANTEPDSSRRVRAKEEPKKEQGGKQKRHKIRISTA</sequence>
<dbReference type="VEuPathDB" id="GiardiaDB:GL50581_1537"/>
<dbReference type="OrthoDB" id="10446331at2759"/>
<feature type="compositionally biased region" description="Basic and acidic residues" evidence="1">
    <location>
        <begin position="421"/>
        <end position="438"/>
    </location>
</feature>
<gene>
    <name evidence="2" type="ORF">GSB_150369</name>
</gene>
<protein>
    <submittedName>
        <fullName evidence="2">Uncharacterized protein</fullName>
    </submittedName>
</protein>
<dbReference type="VEuPathDB" id="GiardiaDB:QR46_0956"/>
<feature type="compositionally biased region" description="Basic residues" evidence="1">
    <location>
        <begin position="439"/>
        <end position="450"/>
    </location>
</feature>
<feature type="non-terminal residue" evidence="2">
    <location>
        <position position="1"/>
    </location>
</feature>
<proteinExistence type="predicted"/>
<name>V6U0N2_GIAIN</name>
<dbReference type="VEuPathDB" id="GiardiaDB:GL50803_00112695"/>
<dbReference type="EMBL" id="AHHH01000020">
    <property type="protein sequence ID" value="ESU44556.1"/>
    <property type="molecule type" value="Genomic_DNA"/>
</dbReference>
<dbReference type="Proteomes" id="UP000018040">
    <property type="component" value="Unassembled WGS sequence"/>
</dbReference>
<reference evidence="2 3" key="2">
    <citation type="journal article" date="2013" name="Genome Biol. Evol.">
        <title>Genome sequencing of Giardia lamblia genotypes A2 and B isolates (DH and GS) and comparative analysis with the genomes of genotypes A1 and E (WB and Pig).</title>
        <authorList>
            <person name="Adam R.D."/>
            <person name="Dahlstrom E.W."/>
            <person name="Martens C.A."/>
            <person name="Bruno D.P."/>
            <person name="Barbian K.D."/>
            <person name="Ricklefs S.M."/>
            <person name="Hernandez M.M."/>
            <person name="Narla N.P."/>
            <person name="Patel R.B."/>
            <person name="Porcella S.F."/>
            <person name="Nash T.E."/>
        </authorList>
    </citation>
    <scope>NUCLEOTIDE SEQUENCE [LARGE SCALE GENOMIC DNA]</scope>
    <source>
        <strain evidence="2 3">GS</strain>
    </source>
</reference>
<evidence type="ECO:0000256" key="1">
    <source>
        <dbReference type="SAM" id="MobiDB-lite"/>
    </source>
</evidence>
<comment type="caution">
    <text evidence="2">The sequence shown here is derived from an EMBL/GenBank/DDBJ whole genome shotgun (WGS) entry which is preliminary data.</text>
</comment>
<organism evidence="2 3">
    <name type="scientific">Giardia intestinalis</name>
    <name type="common">Giardia lamblia</name>
    <dbReference type="NCBI Taxonomy" id="5741"/>
    <lineage>
        <taxon>Eukaryota</taxon>
        <taxon>Metamonada</taxon>
        <taxon>Diplomonadida</taxon>
        <taxon>Hexamitidae</taxon>
        <taxon>Giardiinae</taxon>
        <taxon>Giardia</taxon>
    </lineage>
</organism>